<organism evidence="1 2">
    <name type="scientific">Pediococcus stilesii</name>
    <dbReference type="NCBI Taxonomy" id="331679"/>
    <lineage>
        <taxon>Bacteria</taxon>
        <taxon>Bacillati</taxon>
        <taxon>Bacillota</taxon>
        <taxon>Bacilli</taxon>
        <taxon>Lactobacillales</taxon>
        <taxon>Lactobacillaceae</taxon>
        <taxon>Pediococcus</taxon>
    </lineage>
</organism>
<protein>
    <submittedName>
        <fullName evidence="1">Uncharacterized protein</fullName>
    </submittedName>
</protein>
<dbReference type="EMBL" id="VBTH01000002">
    <property type="protein sequence ID" value="TLQ05449.1"/>
    <property type="molecule type" value="Genomic_DNA"/>
</dbReference>
<evidence type="ECO:0000313" key="1">
    <source>
        <dbReference type="EMBL" id="TLQ05449.1"/>
    </source>
</evidence>
<evidence type="ECO:0000313" key="2">
    <source>
        <dbReference type="Proteomes" id="UP000305541"/>
    </source>
</evidence>
<dbReference type="OrthoDB" id="2229421at2"/>
<reference evidence="1 2" key="1">
    <citation type="submission" date="2019-05" db="EMBL/GenBank/DDBJ databases">
        <title>The metagenome of a microbial culture collection derived from dairy environment covers the genomic content of the human microbiome.</title>
        <authorList>
            <person name="Roder T."/>
            <person name="Wuthrich D."/>
            <person name="Sattari Z."/>
            <person name="Von Ah U."/>
            <person name="Bar C."/>
            <person name="Ronchi F."/>
            <person name="Macpherson A.J."/>
            <person name="Ganal-Vonarburg S.C."/>
            <person name="Bruggmann R."/>
            <person name="Vergeres G."/>
        </authorList>
    </citation>
    <scope>NUCLEOTIDE SEQUENCE [LARGE SCALE GENOMIC DNA]</scope>
    <source>
        <strain evidence="1 2">FAM 18815</strain>
    </source>
</reference>
<name>A0A5R9BXP5_9LACO</name>
<accession>A0A5R9BXP5</accession>
<dbReference type="RefSeq" id="WP_138473793.1">
    <property type="nucleotide sequence ID" value="NZ_VBTH01000002.1"/>
</dbReference>
<sequence>MELTIKETNTKLSIETDEELTFEQLFKAYQLVTGGTETLETRNLDEELVPAAEPQTVSNTYDYERKTKTNQVKVAVDCPKCEKKYTKMVPFGYRFTWCDEFHDKLYLAPAGQTFGEEDEEGYMYRANSEYLEPEERQANREFEEMFNQSNLGEGVPNSDNTISEITNWLDDHKVAHNGIKLKGDLLNLVKQSARKATA</sequence>
<dbReference type="AlphaFoldDB" id="A0A5R9BXP5"/>
<dbReference type="Proteomes" id="UP000305541">
    <property type="component" value="Unassembled WGS sequence"/>
</dbReference>
<gene>
    <name evidence="1" type="ORF">FEZ51_01965</name>
</gene>
<comment type="caution">
    <text evidence="1">The sequence shown here is derived from an EMBL/GenBank/DDBJ whole genome shotgun (WGS) entry which is preliminary data.</text>
</comment>
<proteinExistence type="predicted"/>